<evidence type="ECO:0000256" key="3">
    <source>
        <dbReference type="ARBA" id="ARBA00022801"/>
    </source>
</evidence>
<keyword evidence="3" id="KW-0378">Hydrolase</keyword>
<dbReference type="CDD" id="cd16343">
    <property type="entry name" value="LMWPTP"/>
    <property type="match status" value="1"/>
</dbReference>
<evidence type="ECO:0000256" key="2">
    <source>
        <dbReference type="ARBA" id="ARBA00013064"/>
    </source>
</evidence>
<dbReference type="AlphaFoldDB" id="A0A0M0HZG7"/>
<dbReference type="SMART" id="SM00226">
    <property type="entry name" value="LMWPc"/>
    <property type="match status" value="1"/>
</dbReference>
<name>A0A0M0HZG7_9VIBR</name>
<keyword evidence="9" id="KW-1185">Reference proteome</keyword>
<reference evidence="9" key="1">
    <citation type="submission" date="2015-08" db="EMBL/GenBank/DDBJ databases">
        <title>Vibrio galatheae sp. nov., a novel member of the Vibrionaceae family isolated from the Solomon Islands.</title>
        <authorList>
            <person name="Giubergia S."/>
            <person name="Machado H."/>
            <person name="Mateiu R.V."/>
            <person name="Gram L."/>
        </authorList>
    </citation>
    <scope>NUCLEOTIDE SEQUENCE [LARGE SCALE GENOMIC DNA]</scope>
    <source>
        <strain evidence="9">DSM 19134</strain>
    </source>
</reference>
<dbReference type="Gene3D" id="3.40.50.2300">
    <property type="match status" value="1"/>
</dbReference>
<feature type="domain" description="Phosphotyrosine protein phosphatase I" evidence="7">
    <location>
        <begin position="3"/>
        <end position="145"/>
    </location>
</feature>
<protein>
    <recommendedName>
        <fullName evidence="2">protein-tyrosine-phosphatase</fullName>
        <ecNumber evidence="2">3.1.3.48</ecNumber>
    </recommendedName>
</protein>
<accession>A0A0M0HZG7</accession>
<dbReference type="EC" id="3.1.3.48" evidence="2"/>
<dbReference type="InterPro" id="IPR023485">
    <property type="entry name" value="Ptyr_pPase"/>
</dbReference>
<evidence type="ECO:0000256" key="4">
    <source>
        <dbReference type="ARBA" id="ARBA00022912"/>
    </source>
</evidence>
<comment type="caution">
    <text evidence="8">The sequence shown here is derived from an EMBL/GenBank/DDBJ whole genome shotgun (WGS) entry which is preliminary data.</text>
</comment>
<dbReference type="STRING" id="171383.AKJ31_11315"/>
<evidence type="ECO:0000259" key="7">
    <source>
        <dbReference type="SMART" id="SM00226"/>
    </source>
</evidence>
<dbReference type="PANTHER" id="PTHR11717:SF31">
    <property type="entry name" value="LOW MOLECULAR WEIGHT PROTEIN-TYROSINE-PHOSPHATASE ETP-RELATED"/>
    <property type="match status" value="1"/>
</dbReference>
<feature type="active site" description="Nucleophile" evidence="6">
    <location>
        <position position="9"/>
    </location>
</feature>
<evidence type="ECO:0000256" key="5">
    <source>
        <dbReference type="ARBA" id="ARBA00051722"/>
    </source>
</evidence>
<keyword evidence="4" id="KW-0904">Protein phosphatase</keyword>
<evidence type="ECO:0000256" key="1">
    <source>
        <dbReference type="ARBA" id="ARBA00011063"/>
    </source>
</evidence>
<dbReference type="EMBL" id="LHPI01000009">
    <property type="protein sequence ID" value="KOO07471.1"/>
    <property type="molecule type" value="Genomic_DNA"/>
</dbReference>
<dbReference type="InterPro" id="IPR050438">
    <property type="entry name" value="LMW_PTPase"/>
</dbReference>
<evidence type="ECO:0000313" key="9">
    <source>
        <dbReference type="Proteomes" id="UP000037530"/>
    </source>
</evidence>
<proteinExistence type="inferred from homology"/>
<evidence type="ECO:0000256" key="6">
    <source>
        <dbReference type="PIRSR" id="PIRSR617867-1"/>
    </source>
</evidence>
<dbReference type="PANTHER" id="PTHR11717">
    <property type="entry name" value="LOW MOLECULAR WEIGHT PROTEIN TYROSINE PHOSPHATASE"/>
    <property type="match status" value="1"/>
</dbReference>
<comment type="similarity">
    <text evidence="1">Belongs to the low molecular weight phosphotyrosine protein phosphatase family.</text>
</comment>
<feature type="active site" evidence="6">
    <location>
        <position position="15"/>
    </location>
</feature>
<evidence type="ECO:0000313" key="8">
    <source>
        <dbReference type="EMBL" id="KOO07471.1"/>
    </source>
</evidence>
<feature type="active site" description="Proton donor" evidence="6">
    <location>
        <position position="119"/>
    </location>
</feature>
<organism evidence="8 9">
    <name type="scientific">Vibrio hepatarius</name>
    <dbReference type="NCBI Taxonomy" id="171383"/>
    <lineage>
        <taxon>Bacteria</taxon>
        <taxon>Pseudomonadati</taxon>
        <taxon>Pseudomonadota</taxon>
        <taxon>Gammaproteobacteria</taxon>
        <taxon>Vibrionales</taxon>
        <taxon>Vibrionaceae</taxon>
        <taxon>Vibrio</taxon>
        <taxon>Vibrio oreintalis group</taxon>
    </lineage>
</organism>
<dbReference type="PRINTS" id="PR00719">
    <property type="entry name" value="LMWPTPASE"/>
</dbReference>
<dbReference type="Proteomes" id="UP000037530">
    <property type="component" value="Unassembled WGS sequence"/>
</dbReference>
<dbReference type="OrthoDB" id="9784339at2"/>
<dbReference type="PATRIC" id="fig|171383.3.peg.2310"/>
<comment type="catalytic activity">
    <reaction evidence="5">
        <text>O-phospho-L-tyrosyl-[protein] + H2O = L-tyrosyl-[protein] + phosphate</text>
        <dbReference type="Rhea" id="RHEA:10684"/>
        <dbReference type="Rhea" id="RHEA-COMP:10136"/>
        <dbReference type="Rhea" id="RHEA-COMP:20101"/>
        <dbReference type="ChEBI" id="CHEBI:15377"/>
        <dbReference type="ChEBI" id="CHEBI:43474"/>
        <dbReference type="ChEBI" id="CHEBI:46858"/>
        <dbReference type="ChEBI" id="CHEBI:61978"/>
        <dbReference type="EC" id="3.1.3.48"/>
    </reaction>
</comment>
<dbReference type="InterPro" id="IPR017867">
    <property type="entry name" value="Tyr_phospatase_low_mol_wt"/>
</dbReference>
<dbReference type="GO" id="GO:0004725">
    <property type="term" value="F:protein tyrosine phosphatase activity"/>
    <property type="evidence" value="ECO:0007669"/>
    <property type="project" value="UniProtKB-EC"/>
</dbReference>
<gene>
    <name evidence="8" type="ORF">AKJ31_11315</name>
</gene>
<dbReference type="InterPro" id="IPR036196">
    <property type="entry name" value="Ptyr_pPase_sf"/>
</dbReference>
<dbReference type="Pfam" id="PF01451">
    <property type="entry name" value="LMWPc"/>
    <property type="match status" value="1"/>
</dbReference>
<dbReference type="SUPFAM" id="SSF52788">
    <property type="entry name" value="Phosphotyrosine protein phosphatases I"/>
    <property type="match status" value="1"/>
</dbReference>
<sequence>MFNSILIVCTANICRSPMAEVIFRKLLPNHTICSAGTCVSTLNFDDMPADKNARLVAQQFELDLEQHRAQQLTPELIDQYDLVLVMNRHQLEEVAEVTRGARSKTLLIGQWIQLGDIADPYGKGLTEFEQCYKTLARAALSWSKKCVR</sequence>
<dbReference type="RefSeq" id="WP_053409208.1">
    <property type="nucleotide sequence ID" value="NZ_DAIPHI010000026.1"/>
</dbReference>